<dbReference type="PANTHER" id="PTHR33385">
    <property type="entry name" value="PROTEIN XRI1"/>
    <property type="match status" value="1"/>
</dbReference>
<organism evidence="2 3">
    <name type="scientific">Coptis chinensis</name>
    <dbReference type="NCBI Taxonomy" id="261450"/>
    <lineage>
        <taxon>Eukaryota</taxon>
        <taxon>Viridiplantae</taxon>
        <taxon>Streptophyta</taxon>
        <taxon>Embryophyta</taxon>
        <taxon>Tracheophyta</taxon>
        <taxon>Spermatophyta</taxon>
        <taxon>Magnoliopsida</taxon>
        <taxon>Ranunculales</taxon>
        <taxon>Ranunculaceae</taxon>
        <taxon>Coptidoideae</taxon>
        <taxon>Coptis</taxon>
    </lineage>
</organism>
<protein>
    <recommendedName>
        <fullName evidence="4">Protein XRI1</fullName>
    </recommendedName>
</protein>
<evidence type="ECO:0000313" key="3">
    <source>
        <dbReference type="Proteomes" id="UP000631114"/>
    </source>
</evidence>
<evidence type="ECO:0000256" key="1">
    <source>
        <dbReference type="SAM" id="MobiDB-lite"/>
    </source>
</evidence>
<dbReference type="GO" id="GO:0007143">
    <property type="term" value="P:female meiotic nuclear division"/>
    <property type="evidence" value="ECO:0007669"/>
    <property type="project" value="InterPro"/>
</dbReference>
<dbReference type="InterPro" id="IPR039933">
    <property type="entry name" value="XRI1"/>
</dbReference>
<dbReference type="AlphaFoldDB" id="A0A835MD36"/>
<reference evidence="2 3" key="1">
    <citation type="submission" date="2020-10" db="EMBL/GenBank/DDBJ databases">
        <title>The Coptis chinensis genome and diversification of protoberbering-type alkaloids.</title>
        <authorList>
            <person name="Wang B."/>
            <person name="Shu S."/>
            <person name="Song C."/>
            <person name="Liu Y."/>
        </authorList>
    </citation>
    <scope>NUCLEOTIDE SEQUENCE [LARGE SCALE GENOMIC DNA]</scope>
    <source>
        <strain evidence="2">HL-2020</strain>
        <tissue evidence="2">Leaf</tissue>
    </source>
</reference>
<keyword evidence="3" id="KW-1185">Reference proteome</keyword>
<feature type="region of interest" description="Disordered" evidence="1">
    <location>
        <begin position="83"/>
        <end position="110"/>
    </location>
</feature>
<accession>A0A835MD36</accession>
<evidence type="ECO:0008006" key="4">
    <source>
        <dbReference type="Google" id="ProtNLM"/>
    </source>
</evidence>
<dbReference type="OrthoDB" id="691244at2759"/>
<comment type="caution">
    <text evidence="2">The sequence shown here is derived from an EMBL/GenBank/DDBJ whole genome shotgun (WGS) entry which is preliminary data.</text>
</comment>
<dbReference type="PANTHER" id="PTHR33385:SF18">
    <property type="entry name" value="XRI1-LIKE PROTEIN"/>
    <property type="match status" value="1"/>
</dbReference>
<gene>
    <name evidence="2" type="ORF">IFM89_020808</name>
</gene>
<feature type="compositionally biased region" description="Low complexity" evidence="1">
    <location>
        <begin position="94"/>
        <end position="107"/>
    </location>
</feature>
<dbReference type="EMBL" id="JADFTS010000001">
    <property type="protein sequence ID" value="KAF9625222.1"/>
    <property type="molecule type" value="Genomic_DNA"/>
</dbReference>
<dbReference type="GO" id="GO:0007140">
    <property type="term" value="P:male meiotic nuclear division"/>
    <property type="evidence" value="ECO:0007669"/>
    <property type="project" value="InterPro"/>
</dbReference>
<evidence type="ECO:0000313" key="2">
    <source>
        <dbReference type="EMBL" id="KAF9625222.1"/>
    </source>
</evidence>
<proteinExistence type="predicted"/>
<sequence length="221" mass="24453">MSTVMETTQPFYSPMDKCNFSTGYLEDALVEWNNRCKRRRLLYDDHDHTTTSEGILQNLNCFSDITNTSRMQDEDLHFSLGSISSGEKRAPEEATSASDTDNSSSSSYMDINKTSNTLIARDPPYSSACDLRASRRKFAKGVVYPFAVVKPGGFEGDVTLNDINERILMPPTRPVKHPVGDFASRPSISPDGPGLSGKDVVSFIRIQTQGRGTITIVRTRG</sequence>
<dbReference type="Proteomes" id="UP000631114">
    <property type="component" value="Unassembled WGS sequence"/>
</dbReference>
<name>A0A835MD36_9MAGN</name>